<feature type="compositionally biased region" description="Basic and acidic residues" evidence="1">
    <location>
        <begin position="12"/>
        <end position="32"/>
    </location>
</feature>
<dbReference type="RefSeq" id="WP_169589881.1">
    <property type="nucleotide sequence ID" value="NZ_VCQU01000007.1"/>
</dbReference>
<evidence type="ECO:0000313" key="2">
    <source>
        <dbReference type="EMBL" id="NMN97182.1"/>
    </source>
</evidence>
<feature type="compositionally biased region" description="Acidic residues" evidence="1">
    <location>
        <begin position="124"/>
        <end position="138"/>
    </location>
</feature>
<evidence type="ECO:0000313" key="3">
    <source>
        <dbReference type="Proteomes" id="UP000535543"/>
    </source>
</evidence>
<protein>
    <submittedName>
        <fullName evidence="2">Uncharacterized protein</fullName>
    </submittedName>
</protein>
<reference evidence="2 3" key="2">
    <citation type="submission" date="2020-06" db="EMBL/GenBank/DDBJ databases">
        <title>Antribacter stalactiti gen. nov., sp. nov., a new member of the family Nacardiaceae isolated from a cave.</title>
        <authorList>
            <person name="Kim I.S."/>
        </authorList>
    </citation>
    <scope>NUCLEOTIDE SEQUENCE [LARGE SCALE GENOMIC DNA]</scope>
    <source>
        <strain evidence="2 3">YC2-7</strain>
    </source>
</reference>
<feature type="compositionally biased region" description="Gly residues" evidence="1">
    <location>
        <begin position="80"/>
        <end position="89"/>
    </location>
</feature>
<accession>A0A848KKG9</accession>
<dbReference type="Proteomes" id="UP000535543">
    <property type="component" value="Unassembled WGS sequence"/>
</dbReference>
<feature type="region of interest" description="Disordered" evidence="1">
    <location>
        <begin position="1"/>
        <end position="151"/>
    </location>
</feature>
<evidence type="ECO:0000256" key="1">
    <source>
        <dbReference type="SAM" id="MobiDB-lite"/>
    </source>
</evidence>
<dbReference type="EMBL" id="VCQU01000007">
    <property type="protein sequence ID" value="NMN97182.1"/>
    <property type="molecule type" value="Genomic_DNA"/>
</dbReference>
<proteinExistence type="predicted"/>
<gene>
    <name evidence="2" type="ORF">FGL95_19275</name>
</gene>
<name>A0A848KKG9_9NOCA</name>
<comment type="caution">
    <text evidence="2">The sequence shown here is derived from an EMBL/GenBank/DDBJ whole genome shotgun (WGS) entry which is preliminary data.</text>
</comment>
<reference evidence="2 3" key="1">
    <citation type="submission" date="2019-05" db="EMBL/GenBank/DDBJ databases">
        <authorList>
            <person name="Lee S.D."/>
        </authorList>
    </citation>
    <scope>NUCLEOTIDE SEQUENCE [LARGE SCALE GENOMIC DNA]</scope>
    <source>
        <strain evidence="2 3">YC2-7</strain>
    </source>
</reference>
<feature type="compositionally biased region" description="Low complexity" evidence="1">
    <location>
        <begin position="90"/>
        <end position="114"/>
    </location>
</feature>
<keyword evidence="3" id="KW-1185">Reference proteome</keyword>
<sequence>MKDFELSQDAAAKLEEQVENAASDKDEDRPDGDSVEQSLDVPTKKPEDEAAEQVQKQYEEKSGLELDDESARGIVNAARAGGGSSGGGSASESESSSDSDSASASEGDAESGSENGERSKTGDSETESDAENDSDSENESVKAESSTDAGD</sequence>
<dbReference type="AlphaFoldDB" id="A0A848KKG9"/>
<organism evidence="2 3">
    <name type="scientific">Antrihabitans stalactiti</name>
    <dbReference type="NCBI Taxonomy" id="2584121"/>
    <lineage>
        <taxon>Bacteria</taxon>
        <taxon>Bacillati</taxon>
        <taxon>Actinomycetota</taxon>
        <taxon>Actinomycetes</taxon>
        <taxon>Mycobacteriales</taxon>
        <taxon>Nocardiaceae</taxon>
        <taxon>Antrihabitans</taxon>
    </lineage>
</organism>